<dbReference type="Gene3D" id="3.40.50.300">
    <property type="entry name" value="P-loop containing nucleotide triphosphate hydrolases"/>
    <property type="match status" value="1"/>
</dbReference>
<dbReference type="GO" id="GO:0051959">
    <property type="term" value="F:dynein light intermediate chain binding"/>
    <property type="evidence" value="ECO:0007669"/>
    <property type="project" value="InterPro"/>
</dbReference>
<dbReference type="STRING" id="62062.ENSHHUP00000076584"/>
<dbReference type="InterPro" id="IPR026983">
    <property type="entry name" value="DHC"/>
</dbReference>
<dbReference type="SUPFAM" id="SSF52540">
    <property type="entry name" value="P-loop containing nucleoside triphosphate hydrolases"/>
    <property type="match status" value="1"/>
</dbReference>
<dbReference type="Pfam" id="PF12775">
    <property type="entry name" value="AAA_7"/>
    <property type="match status" value="1"/>
</dbReference>
<reference evidence="2" key="2">
    <citation type="submission" date="2025-08" db="UniProtKB">
        <authorList>
            <consortium name="Ensembl"/>
        </authorList>
    </citation>
    <scope>IDENTIFICATION</scope>
</reference>
<dbReference type="Ensembl" id="ENSHHUT00000079081.1">
    <property type="protein sequence ID" value="ENSHHUP00000076584.1"/>
    <property type="gene ID" value="ENSHHUG00000044812.1"/>
</dbReference>
<dbReference type="GeneTree" id="ENSGT00940000157623"/>
<reference evidence="3" key="1">
    <citation type="submission" date="2018-06" db="EMBL/GenBank/DDBJ databases">
        <title>Genome assembly of Danube salmon.</title>
        <authorList>
            <person name="Macqueen D.J."/>
            <person name="Gundappa M.K."/>
        </authorList>
    </citation>
    <scope>NUCLEOTIDE SEQUENCE [LARGE SCALE GENOMIC DNA]</scope>
</reference>
<proteinExistence type="predicted"/>
<dbReference type="PANTHER" id="PTHR22878:SF68">
    <property type="entry name" value="DYNEIN HEAVY CHAIN 6, AXONEMAL-LIKE"/>
    <property type="match status" value="1"/>
</dbReference>
<organism evidence="2 3">
    <name type="scientific">Hucho hucho</name>
    <name type="common">huchen</name>
    <dbReference type="NCBI Taxonomy" id="62062"/>
    <lineage>
        <taxon>Eukaryota</taxon>
        <taxon>Metazoa</taxon>
        <taxon>Chordata</taxon>
        <taxon>Craniata</taxon>
        <taxon>Vertebrata</taxon>
        <taxon>Euteleostomi</taxon>
        <taxon>Actinopterygii</taxon>
        <taxon>Neopterygii</taxon>
        <taxon>Teleostei</taxon>
        <taxon>Protacanthopterygii</taxon>
        <taxon>Salmoniformes</taxon>
        <taxon>Salmonidae</taxon>
        <taxon>Salmoninae</taxon>
        <taxon>Hucho</taxon>
    </lineage>
</organism>
<dbReference type="InterPro" id="IPR027417">
    <property type="entry name" value="P-loop_NTPase"/>
</dbReference>
<sequence length="174" mass="19247">MHTHLTGPSLSLSLSLSPSLSLSFTHTHTHTHNPPLSPLSPHLTSPPLSPLSPPVQTTSNNVQAIIESRVEKRTKGVYVPVGGKRMLAFLDDLNMPANDDFGSQPPLELLRLWIDYGFWYDRQKQTLKCVKDMFLLASMGPPGGGRTHISGRLQSRFNLINMTFPTVSHTHTTT</sequence>
<evidence type="ECO:0000313" key="3">
    <source>
        <dbReference type="Proteomes" id="UP000314982"/>
    </source>
</evidence>
<dbReference type="PANTHER" id="PTHR22878">
    <property type="entry name" value="DYNEIN HEAVY CHAIN 6, AXONEMAL-LIKE-RELATED"/>
    <property type="match status" value="1"/>
</dbReference>
<dbReference type="GO" id="GO:0030286">
    <property type="term" value="C:dynein complex"/>
    <property type="evidence" value="ECO:0007669"/>
    <property type="project" value="InterPro"/>
</dbReference>
<dbReference type="Proteomes" id="UP000314982">
    <property type="component" value="Unassembled WGS sequence"/>
</dbReference>
<feature type="region of interest" description="Disordered" evidence="1">
    <location>
        <begin position="26"/>
        <end position="57"/>
    </location>
</feature>
<accession>A0A4W5QWB7</accession>
<dbReference type="GO" id="GO:0007018">
    <property type="term" value="P:microtubule-based movement"/>
    <property type="evidence" value="ECO:0007669"/>
    <property type="project" value="InterPro"/>
</dbReference>
<name>A0A4W5QWB7_9TELE</name>
<protein>
    <recommendedName>
        <fullName evidence="4">Dynein heavy chain AAA module D4 domain-containing protein</fullName>
    </recommendedName>
</protein>
<reference evidence="2" key="3">
    <citation type="submission" date="2025-09" db="UniProtKB">
        <authorList>
            <consortium name="Ensembl"/>
        </authorList>
    </citation>
    <scope>IDENTIFICATION</scope>
</reference>
<evidence type="ECO:0000313" key="2">
    <source>
        <dbReference type="Ensembl" id="ENSHHUP00000076584.1"/>
    </source>
</evidence>
<keyword evidence="3" id="KW-1185">Reference proteome</keyword>
<dbReference type="AlphaFoldDB" id="A0A4W5QWB7"/>
<evidence type="ECO:0000256" key="1">
    <source>
        <dbReference type="SAM" id="MobiDB-lite"/>
    </source>
</evidence>
<evidence type="ECO:0008006" key="4">
    <source>
        <dbReference type="Google" id="ProtNLM"/>
    </source>
</evidence>
<dbReference type="GO" id="GO:0045505">
    <property type="term" value="F:dynein intermediate chain binding"/>
    <property type="evidence" value="ECO:0007669"/>
    <property type="project" value="InterPro"/>
</dbReference>